<protein>
    <submittedName>
        <fullName evidence="2">Uncharacterized protein</fullName>
    </submittedName>
</protein>
<sequence length="108" mass="11910">MSIPLNSSGLGWCTYFSLRLREGPGKGVEDKKKEKLKKVSSGGEGRPEFAEGAARHWEHKQGRHPLMGWIVDTAQVPKADLGRSVPSKLHTTRILEADISDDTDSEPD</sequence>
<comment type="caution">
    <text evidence="2">The sequence shown here is derived from an EMBL/GenBank/DDBJ whole genome shotgun (WGS) entry which is preliminary data.</text>
</comment>
<organism evidence="2 3">
    <name type="scientific">Portunus trituberculatus</name>
    <name type="common">Swimming crab</name>
    <name type="synonym">Neptunus trituberculatus</name>
    <dbReference type="NCBI Taxonomy" id="210409"/>
    <lineage>
        <taxon>Eukaryota</taxon>
        <taxon>Metazoa</taxon>
        <taxon>Ecdysozoa</taxon>
        <taxon>Arthropoda</taxon>
        <taxon>Crustacea</taxon>
        <taxon>Multicrustacea</taxon>
        <taxon>Malacostraca</taxon>
        <taxon>Eumalacostraca</taxon>
        <taxon>Eucarida</taxon>
        <taxon>Decapoda</taxon>
        <taxon>Pleocyemata</taxon>
        <taxon>Brachyura</taxon>
        <taxon>Eubrachyura</taxon>
        <taxon>Portunoidea</taxon>
        <taxon>Portunidae</taxon>
        <taxon>Portuninae</taxon>
        <taxon>Portunus</taxon>
    </lineage>
</organism>
<dbReference type="EMBL" id="VSRR010069376">
    <property type="protein sequence ID" value="MPC85735.1"/>
    <property type="molecule type" value="Genomic_DNA"/>
</dbReference>
<proteinExistence type="predicted"/>
<reference evidence="2 3" key="1">
    <citation type="submission" date="2019-05" db="EMBL/GenBank/DDBJ databases">
        <title>Another draft genome of Portunus trituberculatus and its Hox gene families provides insights of decapod evolution.</title>
        <authorList>
            <person name="Jeong J.-H."/>
            <person name="Song I."/>
            <person name="Kim S."/>
            <person name="Choi T."/>
            <person name="Kim D."/>
            <person name="Ryu S."/>
            <person name="Kim W."/>
        </authorList>
    </citation>
    <scope>NUCLEOTIDE SEQUENCE [LARGE SCALE GENOMIC DNA]</scope>
    <source>
        <tissue evidence="2">Muscle</tissue>
    </source>
</reference>
<name>A0A5B7ITH3_PORTR</name>
<gene>
    <name evidence="2" type="ORF">E2C01_080523</name>
</gene>
<evidence type="ECO:0000313" key="3">
    <source>
        <dbReference type="Proteomes" id="UP000324222"/>
    </source>
</evidence>
<feature type="region of interest" description="Disordered" evidence="1">
    <location>
        <begin position="23"/>
        <end position="48"/>
    </location>
</feature>
<evidence type="ECO:0000313" key="2">
    <source>
        <dbReference type="EMBL" id="MPC85735.1"/>
    </source>
</evidence>
<accession>A0A5B7ITH3</accession>
<evidence type="ECO:0000256" key="1">
    <source>
        <dbReference type="SAM" id="MobiDB-lite"/>
    </source>
</evidence>
<dbReference type="AlphaFoldDB" id="A0A5B7ITH3"/>
<dbReference type="Proteomes" id="UP000324222">
    <property type="component" value="Unassembled WGS sequence"/>
</dbReference>
<keyword evidence="3" id="KW-1185">Reference proteome</keyword>
<feature type="compositionally biased region" description="Basic and acidic residues" evidence="1">
    <location>
        <begin position="23"/>
        <end position="33"/>
    </location>
</feature>